<evidence type="ECO:0000313" key="3">
    <source>
        <dbReference type="Proteomes" id="UP001141434"/>
    </source>
</evidence>
<keyword evidence="3" id="KW-1185">Reference proteome</keyword>
<name>A0A9W9EH46_9EURO</name>
<gene>
    <name evidence="2" type="ORF">NUU61_009933</name>
</gene>
<proteinExistence type="predicted"/>
<feature type="chain" id="PRO_5040944519" evidence="1">
    <location>
        <begin position="20"/>
        <end position="139"/>
    </location>
</feature>
<evidence type="ECO:0000256" key="1">
    <source>
        <dbReference type="SAM" id="SignalP"/>
    </source>
</evidence>
<feature type="signal peptide" evidence="1">
    <location>
        <begin position="1"/>
        <end position="19"/>
    </location>
</feature>
<accession>A0A9W9EH46</accession>
<organism evidence="2 3">
    <name type="scientific">Penicillium alfredii</name>
    <dbReference type="NCBI Taxonomy" id="1506179"/>
    <lineage>
        <taxon>Eukaryota</taxon>
        <taxon>Fungi</taxon>
        <taxon>Dikarya</taxon>
        <taxon>Ascomycota</taxon>
        <taxon>Pezizomycotina</taxon>
        <taxon>Eurotiomycetes</taxon>
        <taxon>Eurotiomycetidae</taxon>
        <taxon>Eurotiales</taxon>
        <taxon>Aspergillaceae</taxon>
        <taxon>Penicillium</taxon>
    </lineage>
</organism>
<dbReference type="AlphaFoldDB" id="A0A9W9EH46"/>
<keyword evidence="1" id="KW-0732">Signal</keyword>
<protein>
    <submittedName>
        <fullName evidence="2">Uncharacterized protein</fullName>
    </submittedName>
</protein>
<evidence type="ECO:0000313" key="2">
    <source>
        <dbReference type="EMBL" id="KAJ5081669.1"/>
    </source>
</evidence>
<reference evidence="2" key="1">
    <citation type="submission" date="2022-11" db="EMBL/GenBank/DDBJ databases">
        <authorList>
            <person name="Petersen C."/>
        </authorList>
    </citation>
    <scope>NUCLEOTIDE SEQUENCE</scope>
    <source>
        <strain evidence="2">IBT 34128</strain>
    </source>
</reference>
<comment type="caution">
    <text evidence="2">The sequence shown here is derived from an EMBL/GenBank/DDBJ whole genome shotgun (WGS) entry which is preliminary data.</text>
</comment>
<sequence length="139" mass="15795">MHFGLLIVTLGLWATLVSSCPDMSELTDYAPWGTLANIGRLSRKSPYWPNGIVKWCFESTGKYAVSDEFKARFEKGLKLWTDYTDLLVKFQRKDACPATNKESAHFLRVRLDPKAKLCMTTNGYKGDQMIHDFGDPPNI</sequence>
<dbReference type="EMBL" id="JAPMSZ010000012">
    <property type="protein sequence ID" value="KAJ5081669.1"/>
    <property type="molecule type" value="Genomic_DNA"/>
</dbReference>
<dbReference type="Proteomes" id="UP001141434">
    <property type="component" value="Unassembled WGS sequence"/>
</dbReference>
<reference evidence="2" key="2">
    <citation type="journal article" date="2023" name="IMA Fungus">
        <title>Comparative genomic study of the Penicillium genus elucidates a diverse pangenome and 15 lateral gene transfer events.</title>
        <authorList>
            <person name="Petersen C."/>
            <person name="Sorensen T."/>
            <person name="Nielsen M.R."/>
            <person name="Sondergaard T.E."/>
            <person name="Sorensen J.L."/>
            <person name="Fitzpatrick D.A."/>
            <person name="Frisvad J.C."/>
            <person name="Nielsen K.L."/>
        </authorList>
    </citation>
    <scope>NUCLEOTIDE SEQUENCE</scope>
    <source>
        <strain evidence="2">IBT 34128</strain>
    </source>
</reference>
<dbReference type="GeneID" id="81399627"/>
<dbReference type="SUPFAM" id="SSF55486">
    <property type="entry name" value="Metalloproteases ('zincins'), catalytic domain"/>
    <property type="match status" value="1"/>
</dbReference>
<dbReference type="RefSeq" id="XP_056506956.1">
    <property type="nucleotide sequence ID" value="XM_056660458.1"/>
</dbReference>